<gene>
    <name evidence="9" type="ORF">Sangu_0739800</name>
</gene>
<evidence type="ECO:0000256" key="4">
    <source>
        <dbReference type="ARBA" id="ARBA00023157"/>
    </source>
</evidence>
<dbReference type="InterPro" id="IPR050542">
    <property type="entry name" value="Glycosyl_Hydrlase18_Chitinase"/>
</dbReference>
<dbReference type="GO" id="GO:0008843">
    <property type="term" value="F:endochitinase activity"/>
    <property type="evidence" value="ECO:0007669"/>
    <property type="project" value="UniProtKB-EC"/>
</dbReference>
<organism evidence="9">
    <name type="scientific">Sesamum angustifolium</name>
    <dbReference type="NCBI Taxonomy" id="2727405"/>
    <lineage>
        <taxon>Eukaryota</taxon>
        <taxon>Viridiplantae</taxon>
        <taxon>Streptophyta</taxon>
        <taxon>Embryophyta</taxon>
        <taxon>Tracheophyta</taxon>
        <taxon>Spermatophyta</taxon>
        <taxon>Magnoliopsida</taxon>
        <taxon>eudicotyledons</taxon>
        <taxon>Gunneridae</taxon>
        <taxon>Pentapetalae</taxon>
        <taxon>asterids</taxon>
        <taxon>lamiids</taxon>
        <taxon>Lamiales</taxon>
        <taxon>Pedaliaceae</taxon>
        <taxon>Sesamum</taxon>
    </lineage>
</organism>
<evidence type="ECO:0000256" key="3">
    <source>
        <dbReference type="ARBA" id="ARBA00023024"/>
    </source>
</evidence>
<dbReference type="PANTHER" id="PTHR45708">
    <property type="entry name" value="ENDOCHITINASE"/>
    <property type="match status" value="1"/>
</dbReference>
<reference evidence="9" key="2">
    <citation type="journal article" date="2024" name="Plant">
        <title>Genomic evolution and insights into agronomic trait innovations of Sesamum species.</title>
        <authorList>
            <person name="Miao H."/>
            <person name="Wang L."/>
            <person name="Qu L."/>
            <person name="Liu H."/>
            <person name="Sun Y."/>
            <person name="Le M."/>
            <person name="Wang Q."/>
            <person name="Wei S."/>
            <person name="Zheng Y."/>
            <person name="Lin W."/>
            <person name="Duan Y."/>
            <person name="Cao H."/>
            <person name="Xiong S."/>
            <person name="Wang X."/>
            <person name="Wei L."/>
            <person name="Li C."/>
            <person name="Ma Q."/>
            <person name="Ju M."/>
            <person name="Zhao R."/>
            <person name="Li G."/>
            <person name="Mu C."/>
            <person name="Tian Q."/>
            <person name="Mei H."/>
            <person name="Zhang T."/>
            <person name="Gao T."/>
            <person name="Zhang H."/>
        </authorList>
    </citation>
    <scope>NUCLEOTIDE SEQUENCE</scope>
    <source>
        <strain evidence="9">G01</strain>
    </source>
</reference>
<dbReference type="AlphaFoldDB" id="A0AAW2PT30"/>
<proteinExistence type="predicted"/>
<dbReference type="InterPro" id="IPR001223">
    <property type="entry name" value="Glyco_hydro18_cat"/>
</dbReference>
<keyword evidence="7" id="KW-1133">Transmembrane helix</keyword>
<dbReference type="SUPFAM" id="SSF51445">
    <property type="entry name" value="(Trans)glycosidases"/>
    <property type="match status" value="1"/>
</dbReference>
<evidence type="ECO:0000259" key="8">
    <source>
        <dbReference type="PROSITE" id="PS51910"/>
    </source>
</evidence>
<dbReference type="EMBL" id="JACGWK010000004">
    <property type="protein sequence ID" value="KAL0358904.1"/>
    <property type="molecule type" value="Genomic_DNA"/>
</dbReference>
<dbReference type="PANTHER" id="PTHR45708:SF22">
    <property type="entry name" value="ACIDIC ENDOCHITINASE"/>
    <property type="match status" value="1"/>
</dbReference>
<keyword evidence="6" id="KW-0624">Polysaccharide degradation</keyword>
<accession>A0AAW2PT30</accession>
<dbReference type="GO" id="GO:0005576">
    <property type="term" value="C:extracellular region"/>
    <property type="evidence" value="ECO:0007669"/>
    <property type="project" value="TreeGrafter"/>
</dbReference>
<evidence type="ECO:0000313" key="9">
    <source>
        <dbReference type="EMBL" id="KAL0358904.1"/>
    </source>
</evidence>
<protein>
    <submittedName>
        <fullName evidence="9">Acidic endochitinase</fullName>
    </submittedName>
</protein>
<evidence type="ECO:0000256" key="5">
    <source>
        <dbReference type="ARBA" id="ARBA00023277"/>
    </source>
</evidence>
<dbReference type="PROSITE" id="PS51910">
    <property type="entry name" value="GH18_2"/>
    <property type="match status" value="1"/>
</dbReference>
<keyword evidence="7" id="KW-0812">Transmembrane</keyword>
<evidence type="ECO:0000256" key="2">
    <source>
        <dbReference type="ARBA" id="ARBA00022729"/>
    </source>
</evidence>
<keyword evidence="2" id="KW-0732">Signal</keyword>
<keyword evidence="3" id="KW-0146">Chitin degradation</keyword>
<feature type="domain" description="GH18" evidence="8">
    <location>
        <begin position="55"/>
        <end position="335"/>
    </location>
</feature>
<evidence type="ECO:0000256" key="6">
    <source>
        <dbReference type="ARBA" id="ARBA00023326"/>
    </source>
</evidence>
<comment type="caution">
    <text evidence="9">The sequence shown here is derived from an EMBL/GenBank/DDBJ whole genome shotgun (WGS) entry which is preliminary data.</text>
</comment>
<feature type="transmembrane region" description="Helical" evidence="7">
    <location>
        <begin position="26"/>
        <end position="47"/>
    </location>
</feature>
<sequence length="335" mass="36623">MLANPTRKRKESRILKVRKRKNGSSLFSIINKTLLIIPSILIAFSLFNFRSSKACEISTYWGHKTSEGGLQELCETGAVKYVNLAFLIQFGCSQTPVLNFTGHCDPSSGTCRSLSTEIRACQSWGIKVQLSLGGIGNRTHCSPDDVSEVAEYLWHTYLAPGSTGPLGDAPLDGIEFGAVSPSLYWDDLVRALASLNSSHKKVYLSAAATCSYPDPVLGKAIDTGLFDYIWQKSYQNPQCDCDTGVSCVLASWFKWSSSLPAGKPLFFSLAPRQSCFLSQIFTAITYSPNYAGFVLPGGVYNLRDIKIIYQELCSHESLHSEGSLASVHGLNNMVA</sequence>
<keyword evidence="7" id="KW-0472">Membrane</keyword>
<dbReference type="Gene3D" id="3.20.20.80">
    <property type="entry name" value="Glycosidases"/>
    <property type="match status" value="1"/>
</dbReference>
<keyword evidence="4" id="KW-1015">Disulfide bond</keyword>
<dbReference type="GO" id="GO:0006032">
    <property type="term" value="P:chitin catabolic process"/>
    <property type="evidence" value="ECO:0007669"/>
    <property type="project" value="UniProtKB-KW"/>
</dbReference>
<reference evidence="9" key="1">
    <citation type="submission" date="2020-06" db="EMBL/GenBank/DDBJ databases">
        <authorList>
            <person name="Li T."/>
            <person name="Hu X."/>
            <person name="Zhang T."/>
            <person name="Song X."/>
            <person name="Zhang H."/>
            <person name="Dai N."/>
            <person name="Sheng W."/>
            <person name="Hou X."/>
            <person name="Wei L."/>
        </authorList>
    </citation>
    <scope>NUCLEOTIDE SEQUENCE</scope>
    <source>
        <strain evidence="9">G01</strain>
        <tissue evidence="9">Leaf</tissue>
    </source>
</reference>
<comment type="catalytic activity">
    <reaction evidence="1">
        <text>Random endo-hydrolysis of N-acetyl-beta-D-glucosaminide (1-&gt;4)-beta-linkages in chitin and chitodextrins.</text>
        <dbReference type="EC" id="3.2.1.14"/>
    </reaction>
</comment>
<evidence type="ECO:0000256" key="7">
    <source>
        <dbReference type="SAM" id="Phobius"/>
    </source>
</evidence>
<dbReference type="InterPro" id="IPR017853">
    <property type="entry name" value="GH"/>
</dbReference>
<keyword evidence="5" id="KW-0119">Carbohydrate metabolism</keyword>
<dbReference type="GO" id="GO:0000272">
    <property type="term" value="P:polysaccharide catabolic process"/>
    <property type="evidence" value="ECO:0007669"/>
    <property type="project" value="UniProtKB-KW"/>
</dbReference>
<name>A0AAW2PT30_9LAMI</name>
<evidence type="ECO:0000256" key="1">
    <source>
        <dbReference type="ARBA" id="ARBA00000822"/>
    </source>
</evidence>